<dbReference type="GeneID" id="94839276"/>
<name>A0A1J4K5G4_9EUKA</name>
<organism evidence="2 3">
    <name type="scientific">Tritrichomonas foetus</name>
    <dbReference type="NCBI Taxonomy" id="1144522"/>
    <lineage>
        <taxon>Eukaryota</taxon>
        <taxon>Metamonada</taxon>
        <taxon>Parabasalia</taxon>
        <taxon>Tritrichomonadida</taxon>
        <taxon>Tritrichomonadidae</taxon>
        <taxon>Tritrichomonas</taxon>
    </lineage>
</organism>
<evidence type="ECO:0000313" key="3">
    <source>
        <dbReference type="Proteomes" id="UP000179807"/>
    </source>
</evidence>
<proteinExistence type="predicted"/>
<protein>
    <submittedName>
        <fullName evidence="2">Uncharacterized protein</fullName>
    </submittedName>
</protein>
<dbReference type="Proteomes" id="UP000179807">
    <property type="component" value="Unassembled WGS sequence"/>
</dbReference>
<sequence length="1214" mass="139534">MNYLDSLRYSNSDDDDKKSDNQLKMSQEVFSPLRDEIHKFTGFRFPEPIRTLANSAVLEINSSDFQNPISNSSSSIPKFIAALFNNNKLIAQANLIFMNVIKLVQSNEIVDDALEIVLDSLVNVMCTLNNEQAMLILQLTAEGMSKVFPKIPIIESYFSIMLALMAHDDIIISSTAFAYFPQILESLQVSSRKEVPESYIQYCTENYCQIFNRFEKPFNFIFYLLFSDMTNIALKQPMSWLKLKVFPTAVIYDLLELIVNQFSEMLINEPQLICIFDGAVIQAMNDTNALQFIICFIDTFLESHISLCKSLFGEFQSKISARSRQNYIPLFFFRGVATKNEKLPSRLFECFDEEQLFTNLTKILYQFSDPNMPSDPIEFSMTSSRLKSLESEKGKHKFEQNSPYEIIFGFLKSFKKNPRKHLKIWLEHNYLNILKMIHFALKYSTLETFKFPCKALLHLLKLMHQFCESSIYEDSYSFICNLSIEENVPEIDKQIFQTFEKQSLYQRFLCKVAEKSPFLCSRRWLTILNSIFKTKTTLSLDFGSDSSIFDEAELQSITEAAIAISPLPYDFLASLISANMDRFLKIWVVLEPFFKFNLKEQKYDKNVFKLFLELMSRCITSESEEAILSMAVQFVLPDSVLILKHKDKLLSQLRQFLTEAVDVVKNGWTHIFNVLLPQNFGNSVETIQSSFNVLTLICNDHIHLVPQNSMQPLIEVIFKFADSDADINLSLSSFDLLWGVVRIMDNSPENWTFLMSEVLRLIKDNRNDVSQCSIRTFFSLMSSNFSQIPQTVIDMFVTSTFSQILTCIDFKDDERAADFELALQEMAHYTSTFWDNFDKNPAFKKKFVPLLIDKATAFCSQCNNQELVTNAFQLYECLFQCESLDASTEKMLQNSLSKLADDYIKISDSSSIIYPCFGRLLNRVLVSLKNRNVLETLPSWFPMIRILVRNLASPVYVHITVQRALEILPSLFPMPDEIGLSVVDLLVEFAVGNATTALPEYIVNLLCKIFKNGVDKSACGLDFLKKCKSLAMMRCSEPLMKLFLEAKIEFDDSSAPDVFDFYTTISKMWPSLQSLVDSALVLLIDRANEKAQKKFVISNSSNFEILELLWLTFFDPQSEKFNQQVFDNCFNITFGAIEKLLQNSENDPLAILNFLSKSTLPPQNIGEIKNSNKWHLVKLMKYVIATVTSENKEVRIAAKEVLNQISDIIDTIIS</sequence>
<dbReference type="AlphaFoldDB" id="A0A1J4K5G4"/>
<dbReference type="RefSeq" id="XP_068359370.1">
    <property type="nucleotide sequence ID" value="XM_068504572.1"/>
</dbReference>
<dbReference type="OrthoDB" id="294853at2759"/>
<evidence type="ECO:0000256" key="1">
    <source>
        <dbReference type="SAM" id="MobiDB-lite"/>
    </source>
</evidence>
<reference evidence="2" key="1">
    <citation type="submission" date="2016-10" db="EMBL/GenBank/DDBJ databases">
        <authorList>
            <person name="Benchimol M."/>
            <person name="Almeida L.G."/>
            <person name="Vasconcelos A.T."/>
            <person name="Perreira-Neves A."/>
            <person name="Rosa I.A."/>
            <person name="Tasca T."/>
            <person name="Bogo M.R."/>
            <person name="de Souza W."/>
        </authorList>
    </citation>
    <scope>NUCLEOTIDE SEQUENCE [LARGE SCALE GENOMIC DNA]</scope>
    <source>
        <strain evidence="2">K</strain>
    </source>
</reference>
<keyword evidence="3" id="KW-1185">Reference proteome</keyword>
<dbReference type="InterPro" id="IPR016024">
    <property type="entry name" value="ARM-type_fold"/>
</dbReference>
<gene>
    <name evidence="2" type="ORF">TRFO_25793</name>
</gene>
<dbReference type="SUPFAM" id="SSF48371">
    <property type="entry name" value="ARM repeat"/>
    <property type="match status" value="1"/>
</dbReference>
<feature type="region of interest" description="Disordered" evidence="1">
    <location>
        <begin position="1"/>
        <end position="22"/>
    </location>
</feature>
<comment type="caution">
    <text evidence="2">The sequence shown here is derived from an EMBL/GenBank/DDBJ whole genome shotgun (WGS) entry which is preliminary data.</text>
</comment>
<evidence type="ECO:0000313" key="2">
    <source>
        <dbReference type="EMBL" id="OHT06234.1"/>
    </source>
</evidence>
<dbReference type="EMBL" id="MLAK01000732">
    <property type="protein sequence ID" value="OHT06234.1"/>
    <property type="molecule type" value="Genomic_DNA"/>
</dbReference>
<dbReference type="VEuPathDB" id="TrichDB:TRFO_25793"/>
<accession>A0A1J4K5G4</accession>